<proteinExistence type="predicted"/>
<comment type="caution">
    <text evidence="1">The sequence shown here is derived from an EMBL/GenBank/DDBJ whole genome shotgun (WGS) entry which is preliminary data.</text>
</comment>
<gene>
    <name evidence="1" type="ORF">Cgig2_021152</name>
</gene>
<evidence type="ECO:0000313" key="2">
    <source>
        <dbReference type="Proteomes" id="UP001153076"/>
    </source>
</evidence>
<name>A0A9Q1KVI8_9CARY</name>
<accession>A0A9Q1KVI8</accession>
<dbReference type="AlphaFoldDB" id="A0A9Q1KVI8"/>
<reference evidence="1" key="1">
    <citation type="submission" date="2022-04" db="EMBL/GenBank/DDBJ databases">
        <title>Carnegiea gigantea Genome sequencing and assembly v2.</title>
        <authorList>
            <person name="Copetti D."/>
            <person name="Sanderson M.J."/>
            <person name="Burquez A."/>
            <person name="Wojciechowski M.F."/>
        </authorList>
    </citation>
    <scope>NUCLEOTIDE SEQUENCE</scope>
    <source>
        <strain evidence="1">SGP5-SGP5p</strain>
        <tissue evidence="1">Aerial part</tissue>
    </source>
</reference>
<sequence>MAYEQILTPAARLRAVVVELEKDRTRTKQSKVNSRYFFNPQYMYRQSQDWEDREVRTGVQNVIMRLESDVDKQIKEQPVFEGDDLNWLNFDENEVNDAIDIEDDDDPQPDAIAPFCYSVDQQSQHMQGNDCDQRDTCRLRVVTVTTRKMPNKDGISDGI</sequence>
<evidence type="ECO:0000313" key="1">
    <source>
        <dbReference type="EMBL" id="KAJ8450680.1"/>
    </source>
</evidence>
<protein>
    <submittedName>
        <fullName evidence="1">Uncharacterized protein</fullName>
    </submittedName>
</protein>
<dbReference type="EMBL" id="JAKOGI010000013">
    <property type="protein sequence ID" value="KAJ8450680.1"/>
    <property type="molecule type" value="Genomic_DNA"/>
</dbReference>
<dbReference type="Proteomes" id="UP001153076">
    <property type="component" value="Unassembled WGS sequence"/>
</dbReference>
<keyword evidence="2" id="KW-1185">Reference proteome</keyword>
<organism evidence="1 2">
    <name type="scientific">Carnegiea gigantea</name>
    <dbReference type="NCBI Taxonomy" id="171969"/>
    <lineage>
        <taxon>Eukaryota</taxon>
        <taxon>Viridiplantae</taxon>
        <taxon>Streptophyta</taxon>
        <taxon>Embryophyta</taxon>
        <taxon>Tracheophyta</taxon>
        <taxon>Spermatophyta</taxon>
        <taxon>Magnoliopsida</taxon>
        <taxon>eudicotyledons</taxon>
        <taxon>Gunneridae</taxon>
        <taxon>Pentapetalae</taxon>
        <taxon>Caryophyllales</taxon>
        <taxon>Cactineae</taxon>
        <taxon>Cactaceae</taxon>
        <taxon>Cactoideae</taxon>
        <taxon>Echinocereeae</taxon>
        <taxon>Carnegiea</taxon>
    </lineage>
</organism>